<dbReference type="OrthoDB" id="9803764at2"/>
<evidence type="ECO:0000256" key="4">
    <source>
        <dbReference type="SAM" id="MobiDB-lite"/>
    </source>
</evidence>
<dbReference type="KEGG" id="alus:STSP2_02814"/>
<dbReference type="GO" id="GO:0043565">
    <property type="term" value="F:sequence-specific DNA binding"/>
    <property type="evidence" value="ECO:0007669"/>
    <property type="project" value="InterPro"/>
</dbReference>
<dbReference type="Gene3D" id="1.10.10.60">
    <property type="entry name" value="Homeodomain-like"/>
    <property type="match status" value="2"/>
</dbReference>
<dbReference type="RefSeq" id="WP_146663288.1">
    <property type="nucleotide sequence ID" value="NZ_CP019791.1"/>
</dbReference>
<feature type="domain" description="HTH araC/xylS-type" evidence="5">
    <location>
        <begin position="323"/>
        <end position="421"/>
    </location>
</feature>
<keyword evidence="2" id="KW-0238">DNA-binding</keyword>
<accession>A0A1U9NPT5</accession>
<organism evidence="6 7">
    <name type="scientific">Anaerohalosphaera lusitana</name>
    <dbReference type="NCBI Taxonomy" id="1936003"/>
    <lineage>
        <taxon>Bacteria</taxon>
        <taxon>Pseudomonadati</taxon>
        <taxon>Planctomycetota</taxon>
        <taxon>Phycisphaerae</taxon>
        <taxon>Sedimentisphaerales</taxon>
        <taxon>Anaerohalosphaeraceae</taxon>
        <taxon>Anaerohalosphaera</taxon>
    </lineage>
</organism>
<dbReference type="AlphaFoldDB" id="A0A1U9NPT5"/>
<dbReference type="SMART" id="SM00342">
    <property type="entry name" value="HTH_ARAC"/>
    <property type="match status" value="1"/>
</dbReference>
<evidence type="ECO:0000313" key="7">
    <source>
        <dbReference type="Proteomes" id="UP000189674"/>
    </source>
</evidence>
<keyword evidence="1" id="KW-0805">Transcription regulation</keyword>
<dbReference type="InterPro" id="IPR020449">
    <property type="entry name" value="Tscrpt_reg_AraC-type_HTH"/>
</dbReference>
<dbReference type="SUPFAM" id="SSF46689">
    <property type="entry name" value="Homeodomain-like"/>
    <property type="match status" value="2"/>
</dbReference>
<feature type="region of interest" description="Disordered" evidence="4">
    <location>
        <begin position="414"/>
        <end position="435"/>
    </location>
</feature>
<dbReference type="Pfam" id="PF10114">
    <property type="entry name" value="PocR"/>
    <property type="match status" value="1"/>
</dbReference>
<name>A0A1U9NPT5_9BACT</name>
<evidence type="ECO:0000256" key="1">
    <source>
        <dbReference type="ARBA" id="ARBA00023015"/>
    </source>
</evidence>
<dbReference type="STRING" id="1936003.STSP2_02814"/>
<reference evidence="7" key="1">
    <citation type="submission" date="2017-02" db="EMBL/GenBank/DDBJ databases">
        <title>Comparative genomics and description of representatives of a novel lineage of planctomycetes thriving in anoxic sediments.</title>
        <authorList>
            <person name="Spring S."/>
            <person name="Bunk B."/>
            <person name="Sproer C."/>
        </authorList>
    </citation>
    <scope>NUCLEOTIDE SEQUENCE [LARGE SCALE GENOMIC DNA]</scope>
    <source>
        <strain evidence="7">ST-NAGAB-D1</strain>
    </source>
</reference>
<evidence type="ECO:0000259" key="5">
    <source>
        <dbReference type="PROSITE" id="PS01124"/>
    </source>
</evidence>
<sequence>MSKSQKLKDMVPKHDFLKVEQAFRKHVGLGLETTDTDGYEVRQLCSSDCHPEFCRQIRESRPGSSRCREDRRRSLTMAFETGQPYISICHAGLVLVCVPIMEKDTPLGGLFFAKCLSEPVNEVITEDIIKRLRGLRPSKIRMALTLEKLPVCSARQIHEAAEFLFILFYEITGLDPRVVKWRREKADQQAQISEYIQESKKVGPSTHYPYKSERKLISKVKIGDRTGAKEILNSMLAEIIIQNPGQLSVLKARLVELLSILSRAAVEGGVDINDMLKDNLVYIEKIMNIDTQDELCAWAGKALDEFTDKVYANQDDQKMTQIKPAIEHMKMHFDRTLSLAEIAKAAHLSVSRLAHIFKEQMGMTIVDYLTSLRIDYAKRLLLGTDESCTMICYKIGYNNQSYFTRTFKTVTGMTPRQFREKNKRPPNPEAKGKAS</sequence>
<evidence type="ECO:0000256" key="3">
    <source>
        <dbReference type="ARBA" id="ARBA00023163"/>
    </source>
</evidence>
<dbReference type="Proteomes" id="UP000189674">
    <property type="component" value="Chromosome"/>
</dbReference>
<dbReference type="Pfam" id="PF12833">
    <property type="entry name" value="HTH_18"/>
    <property type="match status" value="1"/>
</dbReference>
<dbReference type="EMBL" id="CP019791">
    <property type="protein sequence ID" value="AQT69620.1"/>
    <property type="molecule type" value="Genomic_DNA"/>
</dbReference>
<evidence type="ECO:0000256" key="2">
    <source>
        <dbReference type="ARBA" id="ARBA00023125"/>
    </source>
</evidence>
<evidence type="ECO:0000313" key="6">
    <source>
        <dbReference type="EMBL" id="AQT69620.1"/>
    </source>
</evidence>
<dbReference type="GO" id="GO:0003700">
    <property type="term" value="F:DNA-binding transcription factor activity"/>
    <property type="evidence" value="ECO:0007669"/>
    <property type="project" value="InterPro"/>
</dbReference>
<keyword evidence="3" id="KW-0804">Transcription</keyword>
<proteinExistence type="predicted"/>
<keyword evidence="7" id="KW-1185">Reference proteome</keyword>
<protein>
    <submittedName>
        <fullName evidence="6">HTH-type transcriptional regulator YesS</fullName>
    </submittedName>
</protein>
<dbReference type="InterPro" id="IPR018060">
    <property type="entry name" value="HTH_AraC"/>
</dbReference>
<gene>
    <name evidence="6" type="primary">yesS</name>
    <name evidence="6" type="ORF">STSP2_02814</name>
</gene>
<dbReference type="PRINTS" id="PR00032">
    <property type="entry name" value="HTHARAC"/>
</dbReference>
<dbReference type="InterPro" id="IPR018771">
    <property type="entry name" value="PocR_dom"/>
</dbReference>
<dbReference type="InterPro" id="IPR009057">
    <property type="entry name" value="Homeodomain-like_sf"/>
</dbReference>
<dbReference type="PROSITE" id="PS01124">
    <property type="entry name" value="HTH_ARAC_FAMILY_2"/>
    <property type="match status" value="1"/>
</dbReference>
<dbReference type="PANTHER" id="PTHR43280">
    <property type="entry name" value="ARAC-FAMILY TRANSCRIPTIONAL REGULATOR"/>
    <property type="match status" value="1"/>
</dbReference>
<dbReference type="PANTHER" id="PTHR43280:SF28">
    <property type="entry name" value="HTH-TYPE TRANSCRIPTIONAL ACTIVATOR RHAS"/>
    <property type="match status" value="1"/>
</dbReference>